<keyword evidence="2" id="KW-0539">Nucleus</keyword>
<feature type="compositionally biased region" description="Basic and acidic residues" evidence="3">
    <location>
        <begin position="130"/>
        <end position="140"/>
    </location>
</feature>
<dbReference type="CDD" id="cd00067">
    <property type="entry name" value="GAL4"/>
    <property type="match status" value="1"/>
</dbReference>
<feature type="region of interest" description="Disordered" evidence="3">
    <location>
        <begin position="1"/>
        <end position="27"/>
    </location>
</feature>
<proteinExistence type="predicted"/>
<dbReference type="AlphaFoldDB" id="A0A6A6DYM5"/>
<dbReference type="Pfam" id="PF00172">
    <property type="entry name" value="Zn_clus"/>
    <property type="match status" value="1"/>
</dbReference>
<feature type="domain" description="Zn(2)-C6 fungal-type" evidence="4">
    <location>
        <begin position="39"/>
        <end position="68"/>
    </location>
</feature>
<organism evidence="5 6">
    <name type="scientific">Zopfia rhizophila CBS 207.26</name>
    <dbReference type="NCBI Taxonomy" id="1314779"/>
    <lineage>
        <taxon>Eukaryota</taxon>
        <taxon>Fungi</taxon>
        <taxon>Dikarya</taxon>
        <taxon>Ascomycota</taxon>
        <taxon>Pezizomycotina</taxon>
        <taxon>Dothideomycetes</taxon>
        <taxon>Dothideomycetes incertae sedis</taxon>
        <taxon>Zopfiaceae</taxon>
        <taxon>Zopfia</taxon>
    </lineage>
</organism>
<dbReference type="PANTHER" id="PTHR46910">
    <property type="entry name" value="TRANSCRIPTION FACTOR PDR1"/>
    <property type="match status" value="1"/>
</dbReference>
<dbReference type="PROSITE" id="PS00463">
    <property type="entry name" value="ZN2_CY6_FUNGAL_1"/>
    <property type="match status" value="1"/>
</dbReference>
<dbReference type="GO" id="GO:0003677">
    <property type="term" value="F:DNA binding"/>
    <property type="evidence" value="ECO:0007669"/>
    <property type="project" value="InterPro"/>
</dbReference>
<dbReference type="EMBL" id="ML994643">
    <property type="protein sequence ID" value="KAF2183298.1"/>
    <property type="molecule type" value="Genomic_DNA"/>
</dbReference>
<dbReference type="Proteomes" id="UP000800200">
    <property type="component" value="Unassembled WGS sequence"/>
</dbReference>
<evidence type="ECO:0000256" key="1">
    <source>
        <dbReference type="ARBA" id="ARBA00022723"/>
    </source>
</evidence>
<keyword evidence="6" id="KW-1185">Reference proteome</keyword>
<dbReference type="GO" id="GO:0008270">
    <property type="term" value="F:zinc ion binding"/>
    <property type="evidence" value="ECO:0007669"/>
    <property type="project" value="InterPro"/>
</dbReference>
<feature type="compositionally biased region" description="Basic and acidic residues" evidence="3">
    <location>
        <begin position="12"/>
        <end position="23"/>
    </location>
</feature>
<dbReference type="InterPro" id="IPR001138">
    <property type="entry name" value="Zn2Cys6_DnaBD"/>
</dbReference>
<feature type="compositionally biased region" description="Polar residues" evidence="3">
    <location>
        <begin position="1"/>
        <end position="11"/>
    </location>
</feature>
<sequence length="817" mass="91468">MASTPATTYTASDDREYRSDGGRVAHGYRNQLPTRVSNACERCRRNKSRCDPFRPCSLCVRANVECSSGSVNNSSRPRKRQRVRDPPVDRFQPSHPTLPGGASSRHSFSPEEQVAITNNSSFPLGTSREVATDADSRRQSVDYGEADSAMGIARKICRLSSQDIEKRTISAIPGGDICVNPPIARQDRNQRRLISSILGYSLPSTDVMHTLLEEYFDAVHWFSLVVYEPKFRTRFRAIEDGLAYPSQTSFLILLSTMLGMGAWYRSQRKGIDTDHPGENWRECGLSLIKSAGSHLTDLMDQSSVTSVQTCILLGSYYVYHGRPNLSFALLGATIKTAQAIGLHREPLRGAFEDSEERKRVWWTIYTWDRFASVTYGRPLGINDKDCNVTTPTDVYESPCFKESSPPRDDCLICYSTYQRELNRLYLIASPIIETIFGIRTVGSVKQVAGNLYTTLFMEVTERLWDWRQRLPPHLLLDFDRDCQPDPSAASRVHRLQALALQLTFDNLLIIIHRPFLAQQVDHLFKRQPENGQGTAHPSLDPSYAAYSSPPYVTNTNSPHPSPQMSSSEQWWNAAVRTSRVTEMPQLAQLATDSHLVAFLAINLFNSAIVMVVMALSDPLSNRAQEVKRTITRIFRLQELLGKRSTLSMQSSIVLKDVIHMLLRREADAMLAPVVSLKRCTAGTADEMSIPSPVAPMSVEDTLRLPLHLPLNSTLPEDQQHITADRILRLNESLASVQRVFPVGFDGFQDYNGAGSGGWEQAVPNHMSQIGDGMWSHTGFHNFGADNEVGPTNEEGSVGATGNGLYWFWDSIWSETPR</sequence>
<evidence type="ECO:0000313" key="5">
    <source>
        <dbReference type="EMBL" id="KAF2183298.1"/>
    </source>
</evidence>
<feature type="region of interest" description="Disordered" evidence="3">
    <location>
        <begin position="67"/>
        <end position="143"/>
    </location>
</feature>
<reference evidence="5" key="1">
    <citation type="journal article" date="2020" name="Stud. Mycol.">
        <title>101 Dothideomycetes genomes: a test case for predicting lifestyles and emergence of pathogens.</title>
        <authorList>
            <person name="Haridas S."/>
            <person name="Albert R."/>
            <person name="Binder M."/>
            <person name="Bloem J."/>
            <person name="Labutti K."/>
            <person name="Salamov A."/>
            <person name="Andreopoulos B."/>
            <person name="Baker S."/>
            <person name="Barry K."/>
            <person name="Bills G."/>
            <person name="Bluhm B."/>
            <person name="Cannon C."/>
            <person name="Castanera R."/>
            <person name="Culley D."/>
            <person name="Daum C."/>
            <person name="Ezra D."/>
            <person name="Gonzalez J."/>
            <person name="Henrissat B."/>
            <person name="Kuo A."/>
            <person name="Liang C."/>
            <person name="Lipzen A."/>
            <person name="Lutzoni F."/>
            <person name="Magnuson J."/>
            <person name="Mondo S."/>
            <person name="Nolan M."/>
            <person name="Ohm R."/>
            <person name="Pangilinan J."/>
            <person name="Park H.-J."/>
            <person name="Ramirez L."/>
            <person name="Alfaro M."/>
            <person name="Sun H."/>
            <person name="Tritt A."/>
            <person name="Yoshinaga Y."/>
            <person name="Zwiers L.-H."/>
            <person name="Turgeon B."/>
            <person name="Goodwin S."/>
            <person name="Spatafora J."/>
            <person name="Crous P."/>
            <person name="Grigoriev I."/>
        </authorList>
    </citation>
    <scope>NUCLEOTIDE SEQUENCE</scope>
    <source>
        <strain evidence="5">CBS 207.26</strain>
    </source>
</reference>
<keyword evidence="1" id="KW-0479">Metal-binding</keyword>
<dbReference type="InterPro" id="IPR036864">
    <property type="entry name" value="Zn2-C6_fun-type_DNA-bd_sf"/>
</dbReference>
<accession>A0A6A6DYM5</accession>
<dbReference type="Gene3D" id="4.10.240.10">
    <property type="entry name" value="Zn(2)-C6 fungal-type DNA-binding domain"/>
    <property type="match status" value="1"/>
</dbReference>
<dbReference type="SMART" id="SM00066">
    <property type="entry name" value="GAL4"/>
    <property type="match status" value="1"/>
</dbReference>
<evidence type="ECO:0000256" key="2">
    <source>
        <dbReference type="ARBA" id="ARBA00023242"/>
    </source>
</evidence>
<dbReference type="InterPro" id="IPR050987">
    <property type="entry name" value="AtrR-like"/>
</dbReference>
<dbReference type="SUPFAM" id="SSF57701">
    <property type="entry name" value="Zn2/Cys6 DNA-binding domain"/>
    <property type="match status" value="1"/>
</dbReference>
<evidence type="ECO:0000259" key="4">
    <source>
        <dbReference type="PROSITE" id="PS50048"/>
    </source>
</evidence>
<evidence type="ECO:0000256" key="3">
    <source>
        <dbReference type="SAM" id="MobiDB-lite"/>
    </source>
</evidence>
<dbReference type="InterPro" id="IPR007219">
    <property type="entry name" value="XnlR_reg_dom"/>
</dbReference>
<dbReference type="SMART" id="SM00906">
    <property type="entry name" value="Fungal_trans"/>
    <property type="match status" value="1"/>
</dbReference>
<evidence type="ECO:0000313" key="6">
    <source>
        <dbReference type="Proteomes" id="UP000800200"/>
    </source>
</evidence>
<protein>
    <recommendedName>
        <fullName evidence="4">Zn(2)-C6 fungal-type domain-containing protein</fullName>
    </recommendedName>
</protein>
<dbReference type="GO" id="GO:0006351">
    <property type="term" value="P:DNA-templated transcription"/>
    <property type="evidence" value="ECO:0007669"/>
    <property type="project" value="InterPro"/>
</dbReference>
<dbReference type="CDD" id="cd12148">
    <property type="entry name" value="fungal_TF_MHR"/>
    <property type="match status" value="1"/>
</dbReference>
<name>A0A6A6DYM5_9PEZI</name>
<gene>
    <name evidence="5" type="ORF">K469DRAFT_751583</name>
</gene>
<dbReference type="OrthoDB" id="3266505at2759"/>
<dbReference type="Pfam" id="PF04082">
    <property type="entry name" value="Fungal_trans"/>
    <property type="match status" value="1"/>
</dbReference>
<dbReference type="PANTHER" id="PTHR46910:SF8">
    <property type="entry name" value="ZN(II)2CYS6 TRANSCRIPTION FACTOR (EUROFUNG)"/>
    <property type="match status" value="1"/>
</dbReference>
<dbReference type="PROSITE" id="PS50048">
    <property type="entry name" value="ZN2_CY6_FUNGAL_2"/>
    <property type="match status" value="1"/>
</dbReference>
<feature type="compositionally biased region" description="Polar residues" evidence="3">
    <location>
        <begin position="115"/>
        <end position="124"/>
    </location>
</feature>
<dbReference type="GO" id="GO:0000981">
    <property type="term" value="F:DNA-binding transcription factor activity, RNA polymerase II-specific"/>
    <property type="evidence" value="ECO:0007669"/>
    <property type="project" value="InterPro"/>
</dbReference>